<comment type="similarity">
    <text evidence="8">Belongs to the ABC transporter superfamily. ABCB family. Heavy Metal importer (TC 3.A.1.210) subfamily.</text>
</comment>
<dbReference type="VEuPathDB" id="PiroplasmaDB:BEWA_026070"/>
<accession>L0AWX5</accession>
<evidence type="ECO:0000256" key="7">
    <source>
        <dbReference type="ARBA" id="ARBA00023136"/>
    </source>
</evidence>
<keyword evidence="3 9" id="KW-0812">Transmembrane</keyword>
<dbReference type="InterPro" id="IPR011527">
    <property type="entry name" value="ABC1_TM_dom"/>
</dbReference>
<dbReference type="FunFam" id="3.40.50.300:FF:000287">
    <property type="entry name" value="Multidrug ABC transporter ATP-binding protein"/>
    <property type="match status" value="1"/>
</dbReference>
<sequence length="616" mass="69646">MRPFYWPNRNTTFNKSYHLLRLLIVLAVVFLCCGKACSLSSPHFIGRAVEALSKKEKGNAIYNLAMFSLAAFMAICCDEMRNLSYRYVQCIGITDLSLRFYSHLHTLSYQWFAENKSGEIVRSMYRGMDSVREFTQFGVILLVPTVVESVSIVILFMAYFKDIWLSVTVFCGLVIYFVITIVVTNWRTRTREAHAKRDNEIHGLATDGINNFETVKYYTNEDFEVRKFVKAVKVHEKLNWKIMNSLSFINVSQEVIKQGTIFLCLFIGSTYILAGTADIGAIITIQTYLFLLFRPLFILGSIYSTVVKAIVGVQDAIVLFKTQPTVVDLPDAKTLDIHGDEEVPALIEYTNVSFAYNTGALKHDKDAHEIHKRAKERPGKCPIDLTLHSISFKLDKFKSVAIVGPTGSGKTTICRLLCRLYDVTSGSIKINGVPVNEYTQKSLRNNIGVVAQDTILFHDTIRNNIRYAKLDATDDEIYASLKKARLYDRVLEFPDKLDTVVGERGVKLSGGEKQRVSIARCFLKDPPIIILDEATSALDSKTESLIQETITTLTSKKTVLTIAHRLSTIVNADNILVIDKGKILQQGKHNELIEKEGPYKELWNAQLKHKMQNLDL</sequence>
<dbReference type="InterPro" id="IPR017871">
    <property type="entry name" value="ABC_transporter-like_CS"/>
</dbReference>
<dbReference type="PANTHER" id="PTHR24221:SF503">
    <property type="entry name" value="MITOCHONDRIAL POTASSIUM CHANNEL ATP-BINDING SUBUNIT"/>
    <property type="match status" value="1"/>
</dbReference>
<evidence type="ECO:0000256" key="5">
    <source>
        <dbReference type="ARBA" id="ARBA00022840"/>
    </source>
</evidence>
<evidence type="ECO:0000313" key="12">
    <source>
        <dbReference type="EMBL" id="AFZ79758.1"/>
    </source>
</evidence>
<name>L0AWX5_THEEQ</name>
<dbReference type="InterPro" id="IPR003593">
    <property type="entry name" value="AAA+_ATPase"/>
</dbReference>
<dbReference type="GO" id="GO:0016020">
    <property type="term" value="C:membrane"/>
    <property type="evidence" value="ECO:0007669"/>
    <property type="project" value="UniProtKB-SubCell"/>
</dbReference>
<reference evidence="12 13" key="1">
    <citation type="journal article" date="2012" name="BMC Genomics">
        <title>Comparative genomic analysis and phylogenetic position of Theileria equi.</title>
        <authorList>
            <person name="Kappmeyer L.S."/>
            <person name="Thiagarajan M."/>
            <person name="Herndon D.R."/>
            <person name="Ramsay J.D."/>
            <person name="Caler E."/>
            <person name="Djikeng A."/>
            <person name="Gillespie J.J."/>
            <person name="Lau A.O."/>
            <person name="Roalson E.H."/>
            <person name="Silva J.C."/>
            <person name="Silva M.G."/>
            <person name="Suarez C.E."/>
            <person name="Ueti M.W."/>
            <person name="Nene V.M."/>
            <person name="Mealey R.H."/>
            <person name="Knowles D.P."/>
            <person name="Brayton K.A."/>
        </authorList>
    </citation>
    <scope>NUCLEOTIDE SEQUENCE [LARGE SCALE GENOMIC DNA]</scope>
    <source>
        <strain evidence="12 13">WA</strain>
    </source>
</reference>
<keyword evidence="4" id="KW-0547">Nucleotide-binding</keyword>
<protein>
    <submittedName>
        <fullName evidence="12">ABC transporter, ATP-binding protein family member protein</fullName>
        <ecNumber evidence="12">3.6.3.44</ecNumber>
    </submittedName>
</protein>
<keyword evidence="2" id="KW-0813">Transport</keyword>
<keyword evidence="6 9" id="KW-1133">Transmembrane helix</keyword>
<dbReference type="OrthoDB" id="6500128at2759"/>
<evidence type="ECO:0000256" key="4">
    <source>
        <dbReference type="ARBA" id="ARBA00022741"/>
    </source>
</evidence>
<evidence type="ECO:0000259" key="10">
    <source>
        <dbReference type="PROSITE" id="PS50893"/>
    </source>
</evidence>
<dbReference type="AlphaFoldDB" id="L0AWX5"/>
<dbReference type="PROSITE" id="PS00211">
    <property type="entry name" value="ABC_TRANSPORTER_1"/>
    <property type="match status" value="1"/>
</dbReference>
<proteinExistence type="inferred from homology"/>
<evidence type="ECO:0000256" key="2">
    <source>
        <dbReference type="ARBA" id="ARBA00022448"/>
    </source>
</evidence>
<feature type="domain" description="ABC transmembrane type-1" evidence="11">
    <location>
        <begin position="25"/>
        <end position="308"/>
    </location>
</feature>
<dbReference type="PROSITE" id="PS50929">
    <property type="entry name" value="ABC_TM1F"/>
    <property type="match status" value="1"/>
</dbReference>
<dbReference type="Proteomes" id="UP000031512">
    <property type="component" value="Chromosome 1"/>
</dbReference>
<evidence type="ECO:0000256" key="3">
    <source>
        <dbReference type="ARBA" id="ARBA00022692"/>
    </source>
</evidence>
<dbReference type="InterPro" id="IPR027417">
    <property type="entry name" value="P-loop_NTPase"/>
</dbReference>
<feature type="transmembrane region" description="Helical" evidence="9">
    <location>
        <begin position="60"/>
        <end position="77"/>
    </location>
</feature>
<dbReference type="RefSeq" id="XP_004829424.1">
    <property type="nucleotide sequence ID" value="XM_004829367.1"/>
</dbReference>
<dbReference type="GeneID" id="15806855"/>
<dbReference type="InterPro" id="IPR003439">
    <property type="entry name" value="ABC_transporter-like_ATP-bd"/>
</dbReference>
<dbReference type="SUPFAM" id="SSF52540">
    <property type="entry name" value="P-loop containing nucleoside triphosphate hydrolases"/>
    <property type="match status" value="1"/>
</dbReference>
<evidence type="ECO:0000256" key="8">
    <source>
        <dbReference type="ARBA" id="ARBA00024363"/>
    </source>
</evidence>
<dbReference type="PANTHER" id="PTHR24221">
    <property type="entry name" value="ATP-BINDING CASSETTE SUB-FAMILY B"/>
    <property type="match status" value="1"/>
</dbReference>
<feature type="transmembrane region" description="Helical" evidence="9">
    <location>
        <begin position="261"/>
        <end position="285"/>
    </location>
</feature>
<dbReference type="SMART" id="SM00382">
    <property type="entry name" value="AAA"/>
    <property type="match status" value="1"/>
</dbReference>
<evidence type="ECO:0000256" key="1">
    <source>
        <dbReference type="ARBA" id="ARBA00004141"/>
    </source>
</evidence>
<evidence type="ECO:0000259" key="11">
    <source>
        <dbReference type="PROSITE" id="PS50929"/>
    </source>
</evidence>
<dbReference type="SUPFAM" id="SSF90123">
    <property type="entry name" value="ABC transporter transmembrane region"/>
    <property type="match status" value="1"/>
</dbReference>
<gene>
    <name evidence="12" type="ORF">BEWA_026070</name>
</gene>
<evidence type="ECO:0000256" key="9">
    <source>
        <dbReference type="SAM" id="Phobius"/>
    </source>
</evidence>
<organism evidence="12 13">
    <name type="scientific">Theileria equi strain WA</name>
    <dbReference type="NCBI Taxonomy" id="1537102"/>
    <lineage>
        <taxon>Eukaryota</taxon>
        <taxon>Sar</taxon>
        <taxon>Alveolata</taxon>
        <taxon>Apicomplexa</taxon>
        <taxon>Aconoidasida</taxon>
        <taxon>Piroplasmida</taxon>
        <taxon>Theileriidae</taxon>
        <taxon>Theileria</taxon>
    </lineage>
</organism>
<dbReference type="GO" id="GO:0005524">
    <property type="term" value="F:ATP binding"/>
    <property type="evidence" value="ECO:0007669"/>
    <property type="project" value="UniProtKB-KW"/>
</dbReference>
<dbReference type="KEGG" id="beq:BEWA_026070"/>
<keyword evidence="12" id="KW-0378">Hydrolase</keyword>
<dbReference type="STRING" id="1537102.L0AWX5"/>
<feature type="transmembrane region" description="Helical" evidence="9">
    <location>
        <begin position="163"/>
        <end position="186"/>
    </location>
</feature>
<evidence type="ECO:0000313" key="13">
    <source>
        <dbReference type="Proteomes" id="UP000031512"/>
    </source>
</evidence>
<dbReference type="EC" id="3.6.3.44" evidence="12"/>
<dbReference type="Pfam" id="PF00664">
    <property type="entry name" value="ABC_membrane"/>
    <property type="match status" value="1"/>
</dbReference>
<dbReference type="Gene3D" id="1.20.1560.10">
    <property type="entry name" value="ABC transporter type 1, transmembrane domain"/>
    <property type="match status" value="1"/>
</dbReference>
<dbReference type="EMBL" id="CP001669">
    <property type="protein sequence ID" value="AFZ79758.1"/>
    <property type="molecule type" value="Genomic_DNA"/>
</dbReference>
<dbReference type="Gene3D" id="3.40.50.300">
    <property type="entry name" value="P-loop containing nucleotide triphosphate hydrolases"/>
    <property type="match status" value="1"/>
</dbReference>
<dbReference type="eggNOG" id="KOG0056">
    <property type="taxonomic scope" value="Eukaryota"/>
</dbReference>
<evidence type="ECO:0000256" key="6">
    <source>
        <dbReference type="ARBA" id="ARBA00022989"/>
    </source>
</evidence>
<keyword evidence="7 9" id="KW-0472">Membrane</keyword>
<dbReference type="InterPro" id="IPR036640">
    <property type="entry name" value="ABC1_TM_sf"/>
</dbReference>
<comment type="subcellular location">
    <subcellularLocation>
        <location evidence="1">Membrane</location>
        <topology evidence="1">Multi-pass membrane protein</topology>
    </subcellularLocation>
</comment>
<dbReference type="CDD" id="cd18560">
    <property type="entry name" value="ABC_6TM_ATM1_ABCB7_HMT1_ABCB6"/>
    <property type="match status" value="1"/>
</dbReference>
<keyword evidence="5 12" id="KW-0067">ATP-binding</keyword>
<dbReference type="PROSITE" id="PS50893">
    <property type="entry name" value="ABC_TRANSPORTER_2"/>
    <property type="match status" value="1"/>
</dbReference>
<dbReference type="GO" id="GO:0140359">
    <property type="term" value="F:ABC-type transporter activity"/>
    <property type="evidence" value="ECO:0007669"/>
    <property type="project" value="InterPro"/>
</dbReference>
<feature type="transmembrane region" description="Helical" evidence="9">
    <location>
        <begin position="134"/>
        <end position="157"/>
    </location>
</feature>
<dbReference type="Pfam" id="PF00005">
    <property type="entry name" value="ABC_tran"/>
    <property type="match status" value="1"/>
</dbReference>
<feature type="domain" description="ABC transporter" evidence="10">
    <location>
        <begin position="365"/>
        <end position="605"/>
    </location>
</feature>
<dbReference type="GO" id="GO:0016887">
    <property type="term" value="F:ATP hydrolysis activity"/>
    <property type="evidence" value="ECO:0007669"/>
    <property type="project" value="InterPro"/>
</dbReference>
<dbReference type="InterPro" id="IPR039421">
    <property type="entry name" value="Type_1_exporter"/>
</dbReference>
<keyword evidence="13" id="KW-1185">Reference proteome</keyword>